<evidence type="ECO:0000313" key="1">
    <source>
        <dbReference type="EMBL" id="JAE39175.1"/>
    </source>
</evidence>
<proteinExistence type="predicted"/>
<organism evidence="1">
    <name type="scientific">Arundo donax</name>
    <name type="common">Giant reed</name>
    <name type="synonym">Donax arundinaceus</name>
    <dbReference type="NCBI Taxonomy" id="35708"/>
    <lineage>
        <taxon>Eukaryota</taxon>
        <taxon>Viridiplantae</taxon>
        <taxon>Streptophyta</taxon>
        <taxon>Embryophyta</taxon>
        <taxon>Tracheophyta</taxon>
        <taxon>Spermatophyta</taxon>
        <taxon>Magnoliopsida</taxon>
        <taxon>Liliopsida</taxon>
        <taxon>Poales</taxon>
        <taxon>Poaceae</taxon>
        <taxon>PACMAD clade</taxon>
        <taxon>Arundinoideae</taxon>
        <taxon>Arundineae</taxon>
        <taxon>Arundo</taxon>
    </lineage>
</organism>
<sequence length="27" mass="3163">MHDPISFLFSFPLPVKLTLRSSDRTQE</sequence>
<name>A0A0A9HPZ1_ARUDO</name>
<protein>
    <submittedName>
        <fullName evidence="1">Uncharacterized protein</fullName>
    </submittedName>
</protein>
<dbReference type="EMBL" id="GBRH01158721">
    <property type="protein sequence ID" value="JAE39175.1"/>
    <property type="molecule type" value="Transcribed_RNA"/>
</dbReference>
<reference evidence="1" key="2">
    <citation type="journal article" date="2015" name="Data Brief">
        <title>Shoot transcriptome of the giant reed, Arundo donax.</title>
        <authorList>
            <person name="Barrero R.A."/>
            <person name="Guerrero F.D."/>
            <person name="Moolhuijzen P."/>
            <person name="Goolsby J.A."/>
            <person name="Tidwell J."/>
            <person name="Bellgard S.E."/>
            <person name="Bellgard M.I."/>
        </authorList>
    </citation>
    <scope>NUCLEOTIDE SEQUENCE</scope>
    <source>
        <tissue evidence="1">Shoot tissue taken approximately 20 cm above the soil surface</tissue>
    </source>
</reference>
<accession>A0A0A9HPZ1</accession>
<reference evidence="1" key="1">
    <citation type="submission" date="2014-09" db="EMBL/GenBank/DDBJ databases">
        <authorList>
            <person name="Magalhaes I.L.F."/>
            <person name="Oliveira U."/>
            <person name="Santos F.R."/>
            <person name="Vidigal T.H.D.A."/>
            <person name="Brescovit A.D."/>
            <person name="Santos A.J."/>
        </authorList>
    </citation>
    <scope>NUCLEOTIDE SEQUENCE</scope>
    <source>
        <tissue evidence="1">Shoot tissue taken approximately 20 cm above the soil surface</tissue>
    </source>
</reference>
<dbReference type="AlphaFoldDB" id="A0A0A9HPZ1"/>